<sequence length="146" mass="15005">MTLSTRLATPDDRPRLLAAIASSASPLQLAHAVDTLLAQPSAHPCFLVEADDGALVGVAPITLVPHLALGGLVAWLPVGVMTFSDDVVTRDAALAAVNEYARAHGILHVLLPPAALAAYDATALGFAPDASGCWRRSARPSPKSLG</sequence>
<evidence type="ECO:0000313" key="2">
    <source>
        <dbReference type="Proteomes" id="UP000575469"/>
    </source>
</evidence>
<dbReference type="EMBL" id="JABBZM010000022">
    <property type="protein sequence ID" value="NMV40485.1"/>
    <property type="molecule type" value="Genomic_DNA"/>
</dbReference>
<accession>A0A848P5B9</accession>
<dbReference type="AlphaFoldDB" id="A0A848P5B9"/>
<proteinExistence type="predicted"/>
<dbReference type="InterPro" id="IPR016181">
    <property type="entry name" value="Acyl_CoA_acyltransferase"/>
</dbReference>
<evidence type="ECO:0008006" key="3">
    <source>
        <dbReference type="Google" id="ProtNLM"/>
    </source>
</evidence>
<organism evidence="1 2">
    <name type="scientific">Ralstonia insidiosa</name>
    <dbReference type="NCBI Taxonomy" id="190721"/>
    <lineage>
        <taxon>Bacteria</taxon>
        <taxon>Pseudomonadati</taxon>
        <taxon>Pseudomonadota</taxon>
        <taxon>Betaproteobacteria</taxon>
        <taxon>Burkholderiales</taxon>
        <taxon>Burkholderiaceae</taxon>
        <taxon>Ralstonia</taxon>
    </lineage>
</organism>
<dbReference type="SUPFAM" id="SSF55729">
    <property type="entry name" value="Acyl-CoA N-acyltransferases (Nat)"/>
    <property type="match status" value="1"/>
</dbReference>
<evidence type="ECO:0000313" key="1">
    <source>
        <dbReference type="EMBL" id="NMV40485.1"/>
    </source>
</evidence>
<protein>
    <recommendedName>
        <fullName evidence="3">N-acetyltransferase domain-containing protein</fullName>
    </recommendedName>
</protein>
<gene>
    <name evidence="1" type="ORF">HGR00_21485</name>
</gene>
<dbReference type="Gene3D" id="3.40.630.30">
    <property type="match status" value="1"/>
</dbReference>
<name>A0A848P5B9_9RALS</name>
<dbReference type="RefSeq" id="WP_169341156.1">
    <property type="nucleotide sequence ID" value="NZ_JABBZM010000022.1"/>
</dbReference>
<comment type="caution">
    <text evidence="1">The sequence shown here is derived from an EMBL/GenBank/DDBJ whole genome shotgun (WGS) entry which is preliminary data.</text>
</comment>
<reference evidence="1 2" key="1">
    <citation type="submission" date="2020-04" db="EMBL/GenBank/DDBJ databases">
        <title>Ralstonia insidiosa genome sequencing and assembly.</title>
        <authorList>
            <person name="Martins R.C.R."/>
            <person name="Perdigao-Neto L.V."/>
            <person name="Levin A.S.S."/>
            <person name="Costa S.F."/>
        </authorList>
    </citation>
    <scope>NUCLEOTIDE SEQUENCE [LARGE SCALE GENOMIC DNA]</scope>
    <source>
        <strain evidence="1 2">5047</strain>
    </source>
</reference>
<dbReference type="Proteomes" id="UP000575469">
    <property type="component" value="Unassembled WGS sequence"/>
</dbReference>